<comment type="subcellular location">
    <subcellularLocation>
        <location evidence="1">Membrane</location>
        <topology evidence="1">Multi-pass membrane protein</topology>
    </subcellularLocation>
</comment>
<dbReference type="AlphaFoldDB" id="A0A849K310"/>
<comment type="caution">
    <text evidence="8">The sequence shown here is derived from an EMBL/GenBank/DDBJ whole genome shotgun (WGS) entry which is preliminary data.</text>
</comment>
<keyword evidence="9" id="KW-1185">Reference proteome</keyword>
<dbReference type="InterPro" id="IPR013525">
    <property type="entry name" value="ABC2_TM"/>
</dbReference>
<dbReference type="RefSeq" id="WP_171246213.1">
    <property type="nucleotide sequence ID" value="NZ_JABFAJ010000007.1"/>
</dbReference>
<keyword evidence="2 6" id="KW-0812">Transmembrane</keyword>
<evidence type="ECO:0000313" key="9">
    <source>
        <dbReference type="Proteomes" id="UP000557204"/>
    </source>
</evidence>
<dbReference type="EMBL" id="JABFAJ010000007">
    <property type="protein sequence ID" value="NNU26700.1"/>
    <property type="molecule type" value="Genomic_DNA"/>
</dbReference>
<feature type="domain" description="ABC-2 type transporter transmembrane" evidence="7">
    <location>
        <begin position="44"/>
        <end position="387"/>
    </location>
</feature>
<dbReference type="GO" id="GO:0140359">
    <property type="term" value="F:ABC-type transporter activity"/>
    <property type="evidence" value="ECO:0007669"/>
    <property type="project" value="InterPro"/>
</dbReference>
<feature type="transmembrane region" description="Helical" evidence="6">
    <location>
        <begin position="247"/>
        <end position="273"/>
    </location>
</feature>
<evidence type="ECO:0000313" key="8">
    <source>
        <dbReference type="EMBL" id="NNU26700.1"/>
    </source>
</evidence>
<dbReference type="GO" id="GO:0016020">
    <property type="term" value="C:membrane"/>
    <property type="evidence" value="ECO:0007669"/>
    <property type="project" value="UniProtKB-SubCell"/>
</dbReference>
<gene>
    <name evidence="8" type="ORF">HLI28_03975</name>
</gene>
<accession>A0A849K310</accession>
<keyword evidence="4 6" id="KW-0472">Membrane</keyword>
<evidence type="ECO:0000256" key="3">
    <source>
        <dbReference type="ARBA" id="ARBA00022989"/>
    </source>
</evidence>
<evidence type="ECO:0000259" key="7">
    <source>
        <dbReference type="Pfam" id="PF12698"/>
    </source>
</evidence>
<evidence type="ECO:0000256" key="2">
    <source>
        <dbReference type="ARBA" id="ARBA00022692"/>
    </source>
</evidence>
<name>A0A849K310_9MICO</name>
<feature type="transmembrane region" description="Helical" evidence="6">
    <location>
        <begin position="367"/>
        <end position="387"/>
    </location>
</feature>
<proteinExistence type="predicted"/>
<evidence type="ECO:0000256" key="6">
    <source>
        <dbReference type="SAM" id="Phobius"/>
    </source>
</evidence>
<dbReference type="Proteomes" id="UP000557204">
    <property type="component" value="Unassembled WGS sequence"/>
</dbReference>
<evidence type="ECO:0000256" key="1">
    <source>
        <dbReference type="ARBA" id="ARBA00004141"/>
    </source>
</evidence>
<reference evidence="8 9" key="1">
    <citation type="submission" date="2020-05" db="EMBL/GenBank/DDBJ databases">
        <title>Genome sequence of Isoptericola sp. JC619 isolated from Chilika lagoon, India.</title>
        <authorList>
            <person name="Kumar D."/>
            <person name="Appam K."/>
            <person name="Gandham S."/>
            <person name="Uppada J."/>
            <person name="Sasikala C."/>
            <person name="Venkata Ramana C."/>
        </authorList>
    </citation>
    <scope>NUCLEOTIDE SEQUENCE [LARGE SCALE GENOMIC DNA]</scope>
    <source>
        <strain evidence="8 9">JC619</strain>
    </source>
</reference>
<feature type="region of interest" description="Disordered" evidence="5">
    <location>
        <begin position="1"/>
        <end position="25"/>
    </location>
</feature>
<organism evidence="8 9">
    <name type="scientific">Isoptericola sediminis</name>
    <dbReference type="NCBI Taxonomy" id="2733572"/>
    <lineage>
        <taxon>Bacteria</taxon>
        <taxon>Bacillati</taxon>
        <taxon>Actinomycetota</taxon>
        <taxon>Actinomycetes</taxon>
        <taxon>Micrococcales</taxon>
        <taxon>Promicromonosporaceae</taxon>
        <taxon>Isoptericola</taxon>
    </lineage>
</organism>
<feature type="transmembrane region" description="Helical" evidence="6">
    <location>
        <begin position="44"/>
        <end position="65"/>
    </location>
</feature>
<feature type="transmembrane region" description="Helical" evidence="6">
    <location>
        <begin position="323"/>
        <end position="347"/>
    </location>
</feature>
<evidence type="ECO:0000256" key="5">
    <source>
        <dbReference type="SAM" id="MobiDB-lite"/>
    </source>
</evidence>
<evidence type="ECO:0000256" key="4">
    <source>
        <dbReference type="ARBA" id="ARBA00023136"/>
    </source>
</evidence>
<protein>
    <submittedName>
        <fullName evidence="8">ABC transporter permease</fullName>
    </submittedName>
</protein>
<keyword evidence="3 6" id="KW-1133">Transmembrane helix</keyword>
<dbReference type="Pfam" id="PF12698">
    <property type="entry name" value="ABC2_membrane_3"/>
    <property type="match status" value="1"/>
</dbReference>
<feature type="transmembrane region" description="Helical" evidence="6">
    <location>
        <begin position="194"/>
        <end position="218"/>
    </location>
</feature>
<sequence>MTTSTQQPTRLAADSSPGRQDEGTRGAWRLVMQREIVTRAMNRAFVVGLVVSLVVIVALAAFFAWQANRVDTTTVAVSSDDTAAVAAVTSADELAADEGGNDEIDVLEVADADAARRALAAGDADAWLHPGDDGWVLAGQGEPGGSVERFVATAVEQQVVAANAEAAGTSVTELSAGAELTTEALEPDAVGEQALFFATLALSFLFFAGAITSGNMIASSVVEEKQSRLVEIIATAIPLRQLLAGKILGSSVIAVGQNLLFAGIGLVAVSASPVSMALPALSTSLIWFVVFFTVGFLALAALYAVAGALASRAEDLQYTATPMTFLVMGVYFVTFSASGAFLTVLSYVPIASVVAMPARVLARDAAWWEPVVSLVLLAGFAAAALLVSERAFRGSLLQTGGRVSWRQALRPQN</sequence>
<feature type="transmembrane region" description="Helical" evidence="6">
    <location>
        <begin position="285"/>
        <end position="311"/>
    </location>
</feature>